<reference evidence="1 2" key="1">
    <citation type="submission" date="2021-06" db="EMBL/GenBank/DDBJ databases">
        <authorList>
            <person name="Kallberg Y."/>
            <person name="Tangrot J."/>
            <person name="Rosling A."/>
        </authorList>
    </citation>
    <scope>NUCLEOTIDE SEQUENCE [LARGE SCALE GENOMIC DNA]</scope>
    <source>
        <strain evidence="1 2">120-4 pot B 10/14</strain>
    </source>
</reference>
<protein>
    <submittedName>
        <fullName evidence="1">3434_t:CDS:1</fullName>
    </submittedName>
</protein>
<name>A0ABN7UZZ7_GIGMA</name>
<evidence type="ECO:0000313" key="1">
    <source>
        <dbReference type="EMBL" id="CAG8702272.1"/>
    </source>
</evidence>
<accession>A0ABN7UZZ7</accession>
<proteinExistence type="predicted"/>
<dbReference type="EMBL" id="CAJVQB010007382">
    <property type="protein sequence ID" value="CAG8702272.1"/>
    <property type="molecule type" value="Genomic_DNA"/>
</dbReference>
<sequence length="162" mass="16947">MKITFEPSPITTLSSSLLFSSSPPFLLPSSPSSLPLSSPLFLSPSLSSSPSSLNTNALSFDNVIFEAVAVVDDIGSTVGDIETATAIDNIDDTFDVEVTATIDDVDNIGSFAAVIVSDVIDVFDLVGVAGFDNMNIGAFDNVGVGAFENTTNLMFFARSSYI</sequence>
<comment type="caution">
    <text evidence="1">The sequence shown here is derived from an EMBL/GenBank/DDBJ whole genome shotgun (WGS) entry which is preliminary data.</text>
</comment>
<organism evidence="1 2">
    <name type="scientific">Gigaspora margarita</name>
    <dbReference type="NCBI Taxonomy" id="4874"/>
    <lineage>
        <taxon>Eukaryota</taxon>
        <taxon>Fungi</taxon>
        <taxon>Fungi incertae sedis</taxon>
        <taxon>Mucoromycota</taxon>
        <taxon>Glomeromycotina</taxon>
        <taxon>Glomeromycetes</taxon>
        <taxon>Diversisporales</taxon>
        <taxon>Gigasporaceae</taxon>
        <taxon>Gigaspora</taxon>
    </lineage>
</organism>
<gene>
    <name evidence="1" type="ORF">GMARGA_LOCUS12199</name>
</gene>
<dbReference type="Proteomes" id="UP000789901">
    <property type="component" value="Unassembled WGS sequence"/>
</dbReference>
<keyword evidence="2" id="KW-1185">Reference proteome</keyword>
<evidence type="ECO:0000313" key="2">
    <source>
        <dbReference type="Proteomes" id="UP000789901"/>
    </source>
</evidence>